<proteinExistence type="predicted"/>
<dbReference type="InterPro" id="IPR021417">
    <property type="entry name" value="DUF3060"/>
</dbReference>
<evidence type="ECO:0000256" key="1">
    <source>
        <dbReference type="SAM" id="MobiDB-lite"/>
    </source>
</evidence>
<organism evidence="3 4">
    <name type="scientific">Arthrobacter ulcerisalmonis</name>
    <dbReference type="NCBI Taxonomy" id="2483813"/>
    <lineage>
        <taxon>Bacteria</taxon>
        <taxon>Bacillati</taxon>
        <taxon>Actinomycetota</taxon>
        <taxon>Actinomycetes</taxon>
        <taxon>Micrococcales</taxon>
        <taxon>Micrococcaceae</taxon>
        <taxon>Arthrobacter</taxon>
    </lineage>
</organism>
<feature type="signal peptide" evidence="2">
    <location>
        <begin position="1"/>
        <end position="26"/>
    </location>
</feature>
<keyword evidence="2" id="KW-0732">Signal</keyword>
<evidence type="ECO:0000313" key="4">
    <source>
        <dbReference type="Proteomes" id="UP000280861"/>
    </source>
</evidence>
<evidence type="ECO:0000313" key="3">
    <source>
        <dbReference type="EMBL" id="VDC25481.1"/>
    </source>
</evidence>
<reference evidence="3 4" key="1">
    <citation type="submission" date="2018-11" db="EMBL/GenBank/DDBJ databases">
        <authorList>
            <person name="Criscuolo A."/>
        </authorList>
    </citation>
    <scope>NUCLEOTIDE SEQUENCE [LARGE SCALE GENOMIC DNA]</scope>
    <source>
        <strain evidence="3">AT11b</strain>
    </source>
</reference>
<keyword evidence="4" id="KW-1185">Reference proteome</keyword>
<sequence length="235" mass="22790">MNTRPRPLSSFALLGTVGLFALTACGTGGAPVGAPTTSQTTETSRSPEATPATPATSSATPSTPTASTPPSTSSASIAIPSLNPAAAVVKAGATNTVKSSASEVNLTCQGGKIVIETIGASVNVSGRCESIEITGNANSVRASDIGSVLIDGIGNDLSGGQIDSAIITSTAEPQAGANTLKAFGLGTVSITGIGNTVASANIVTVKISGGANTVTYQGTAPDSDVDGEGNSVVPE</sequence>
<feature type="compositionally biased region" description="Low complexity" evidence="1">
    <location>
        <begin position="32"/>
        <end position="77"/>
    </location>
</feature>
<dbReference type="Proteomes" id="UP000280861">
    <property type="component" value="Unassembled WGS sequence"/>
</dbReference>
<dbReference type="Pfam" id="PF11259">
    <property type="entry name" value="DUF3060"/>
    <property type="match status" value="2"/>
</dbReference>
<evidence type="ECO:0008006" key="5">
    <source>
        <dbReference type="Google" id="ProtNLM"/>
    </source>
</evidence>
<gene>
    <name evidence="3" type="ORF">PSET11_01566</name>
</gene>
<name>A0A3P5X2L9_9MICC</name>
<dbReference type="EMBL" id="UXAU01000021">
    <property type="protein sequence ID" value="VDC25481.1"/>
    <property type="molecule type" value="Genomic_DNA"/>
</dbReference>
<evidence type="ECO:0000256" key="2">
    <source>
        <dbReference type="SAM" id="SignalP"/>
    </source>
</evidence>
<protein>
    <recommendedName>
        <fullName evidence="5">DUF3060 domain-containing protein</fullName>
    </recommendedName>
</protein>
<feature type="region of interest" description="Disordered" evidence="1">
    <location>
        <begin position="30"/>
        <end position="77"/>
    </location>
</feature>
<accession>A0A3P5X2L9</accession>
<feature type="chain" id="PRO_5038412504" description="DUF3060 domain-containing protein" evidence="2">
    <location>
        <begin position="27"/>
        <end position="235"/>
    </location>
</feature>
<dbReference type="AlphaFoldDB" id="A0A3P5X2L9"/>
<dbReference type="PROSITE" id="PS51257">
    <property type="entry name" value="PROKAR_LIPOPROTEIN"/>
    <property type="match status" value="1"/>
</dbReference>